<dbReference type="OrthoDB" id="273128at2"/>
<dbReference type="PROSITE" id="PS00018">
    <property type="entry name" value="EF_HAND_1"/>
    <property type="match status" value="1"/>
</dbReference>
<accession>A0A517TVI9</accession>
<evidence type="ECO:0000313" key="3">
    <source>
        <dbReference type="Proteomes" id="UP000317909"/>
    </source>
</evidence>
<name>A0A517TVI9_9BACT</name>
<dbReference type="EMBL" id="CP036339">
    <property type="protein sequence ID" value="QDT72396.1"/>
    <property type="molecule type" value="Genomic_DNA"/>
</dbReference>
<sequence precursor="true">MRLVLIILVVALAHRTAGAATLTLASAEMGETAQGIGPSVSATNYVGWRFKLNATTAVTEVGGHLGAISGNLFAAIISLTALDAMPQGAPFADGTVKASTTFTPPSPSGEFRTPLATDLAPGSYALIFGSGKFNASGTAMAAINGQANIAPTTQASYVFWRQTLPNIFNWTVGTSNNIRFVVVGSEIAGSTDFNLDGQVNANDVPVWKAGFGGTAPAGIANGDANGDGKVDGVDFLAWQRSFPAPSMAQPTASTIPEPQTGMLALLALSLGHGSGLLRRRRTFDG</sequence>
<dbReference type="GO" id="GO:0004553">
    <property type="term" value="F:hydrolase activity, hydrolyzing O-glycosyl compounds"/>
    <property type="evidence" value="ECO:0007669"/>
    <property type="project" value="InterPro"/>
</dbReference>
<evidence type="ECO:0008006" key="4">
    <source>
        <dbReference type="Google" id="ProtNLM"/>
    </source>
</evidence>
<dbReference type="Gene3D" id="1.10.1330.10">
    <property type="entry name" value="Dockerin domain"/>
    <property type="match status" value="1"/>
</dbReference>
<dbReference type="RefSeq" id="WP_145431972.1">
    <property type="nucleotide sequence ID" value="NZ_CP036339.1"/>
</dbReference>
<dbReference type="SUPFAM" id="SSF63446">
    <property type="entry name" value="Type I dockerin domain"/>
    <property type="match status" value="1"/>
</dbReference>
<evidence type="ECO:0000256" key="1">
    <source>
        <dbReference type="SAM" id="SignalP"/>
    </source>
</evidence>
<keyword evidence="3" id="KW-1185">Reference proteome</keyword>
<feature type="chain" id="PRO_5022048833" description="PEP-CTERM protein-sorting domain-containing protein" evidence="1">
    <location>
        <begin position="20"/>
        <end position="285"/>
    </location>
</feature>
<dbReference type="Pfam" id="PF00404">
    <property type="entry name" value="Dockerin_1"/>
    <property type="match status" value="1"/>
</dbReference>
<gene>
    <name evidence="2" type="ORF">I41_15740</name>
</gene>
<protein>
    <recommendedName>
        <fullName evidence="4">PEP-CTERM protein-sorting domain-containing protein</fullName>
    </recommendedName>
</protein>
<dbReference type="InterPro" id="IPR002105">
    <property type="entry name" value="Dockerin_1_rpt"/>
</dbReference>
<reference evidence="2 3" key="1">
    <citation type="submission" date="2019-02" db="EMBL/GenBank/DDBJ databases">
        <title>Deep-cultivation of Planctomycetes and their phenomic and genomic characterization uncovers novel biology.</title>
        <authorList>
            <person name="Wiegand S."/>
            <person name="Jogler M."/>
            <person name="Boedeker C."/>
            <person name="Pinto D."/>
            <person name="Vollmers J."/>
            <person name="Rivas-Marin E."/>
            <person name="Kohn T."/>
            <person name="Peeters S.H."/>
            <person name="Heuer A."/>
            <person name="Rast P."/>
            <person name="Oberbeckmann S."/>
            <person name="Bunk B."/>
            <person name="Jeske O."/>
            <person name="Meyerdierks A."/>
            <person name="Storesund J.E."/>
            <person name="Kallscheuer N."/>
            <person name="Luecker S."/>
            <person name="Lage O.M."/>
            <person name="Pohl T."/>
            <person name="Merkel B.J."/>
            <person name="Hornburger P."/>
            <person name="Mueller R.-W."/>
            <person name="Bruemmer F."/>
            <person name="Labrenz M."/>
            <person name="Spormann A.M."/>
            <person name="Op den Camp H."/>
            <person name="Overmann J."/>
            <person name="Amann R."/>
            <person name="Jetten M.S.M."/>
            <person name="Mascher T."/>
            <person name="Medema M.H."/>
            <person name="Devos D.P."/>
            <person name="Kaster A.-K."/>
            <person name="Ovreas L."/>
            <person name="Rohde M."/>
            <person name="Galperin M.Y."/>
            <person name="Jogler C."/>
        </authorList>
    </citation>
    <scope>NUCLEOTIDE SEQUENCE [LARGE SCALE GENOMIC DNA]</scope>
    <source>
        <strain evidence="2 3">I41</strain>
    </source>
</reference>
<dbReference type="InterPro" id="IPR036439">
    <property type="entry name" value="Dockerin_dom_sf"/>
</dbReference>
<organism evidence="2 3">
    <name type="scientific">Lacipirellula limnantheis</name>
    <dbReference type="NCBI Taxonomy" id="2528024"/>
    <lineage>
        <taxon>Bacteria</taxon>
        <taxon>Pseudomonadati</taxon>
        <taxon>Planctomycetota</taxon>
        <taxon>Planctomycetia</taxon>
        <taxon>Pirellulales</taxon>
        <taxon>Lacipirellulaceae</taxon>
        <taxon>Lacipirellula</taxon>
    </lineage>
</organism>
<dbReference type="KEGG" id="llh:I41_15740"/>
<dbReference type="GO" id="GO:0000272">
    <property type="term" value="P:polysaccharide catabolic process"/>
    <property type="evidence" value="ECO:0007669"/>
    <property type="project" value="InterPro"/>
</dbReference>
<dbReference type="InterPro" id="IPR018247">
    <property type="entry name" value="EF_Hand_1_Ca_BS"/>
</dbReference>
<feature type="signal peptide" evidence="1">
    <location>
        <begin position="1"/>
        <end position="19"/>
    </location>
</feature>
<keyword evidence="1" id="KW-0732">Signal</keyword>
<dbReference type="AlphaFoldDB" id="A0A517TVI9"/>
<proteinExistence type="predicted"/>
<evidence type="ECO:0000313" key="2">
    <source>
        <dbReference type="EMBL" id="QDT72396.1"/>
    </source>
</evidence>
<dbReference type="Proteomes" id="UP000317909">
    <property type="component" value="Chromosome"/>
</dbReference>